<evidence type="ECO:0000256" key="1">
    <source>
        <dbReference type="ARBA" id="ARBA00009670"/>
    </source>
</evidence>
<name>A0AAW1SPH5_9CHLO</name>
<gene>
    <name evidence="4" type="ORF">WJX84_006312</name>
</gene>
<evidence type="ECO:0000259" key="3">
    <source>
        <dbReference type="Pfam" id="PF03109"/>
    </source>
</evidence>
<evidence type="ECO:0000313" key="5">
    <source>
        <dbReference type="Proteomes" id="UP001485043"/>
    </source>
</evidence>
<feature type="domain" description="ABC1 atypical kinase-like" evidence="3">
    <location>
        <begin position="163"/>
        <end position="421"/>
    </location>
</feature>
<dbReference type="InterPro" id="IPR011009">
    <property type="entry name" value="Kinase-like_dom_sf"/>
</dbReference>
<dbReference type="AlphaFoldDB" id="A0AAW1SPH5"/>
<comment type="caution">
    <text evidence="4">The sequence shown here is derived from an EMBL/GenBank/DDBJ whole genome shotgun (WGS) entry which is preliminary data.</text>
</comment>
<sequence length="599" mass="65652">MLKGRAIKGFYGLLHRSTPCNQAHSHASSPNDPTAAALQPNRAKVWWRVAQGLGAVTAATAAGAFYVNEGDPASIKAGLGSVPRAISTVAWYIRAAAAYRACKLQFPEQAGQDYQDALAGVHASLAPSLLRLCETSGGVYIKAAQLATTVSAVPQEYRKLLEKLQDDVTPCHPADLNTVFQQELQQPLEALFAEFEQKAHAAASLAQVHRAKLWTGETVAVKVQYPGLGAAVTADLTVLTGLARAAEWLFPDGFRFEWILAELRQNLRTELDFRVEAANSERLRSAIGSHTSITVPAVVPELSGVKILTMQWMEGCKVTDLEALRAAKLRPRDVGNVLLDAFARMQYVEGWVHGDAHSGNLLVRPAQHQRWWWRLLSGGWQWPEVVVLDHGLYVHLPDRLRLDWCRMWAAFVVNDMSTATQIAQRLVGEQGAELLPVLLKPGGLGSLSKEDRKRLRSQAGLETLGDVGKLLERLPRELTSVLRITAVVRTQAAALGASLSDRLRINAVHALRGMAITREGQPDSARPALIHGSKQARDRAARLDPSLSQHDPPCTAEEPFLGHKQRVVEAVPQFAARRNASQRFEAEQQRADLHHGRAS</sequence>
<dbReference type="PANTHER" id="PTHR43173">
    <property type="entry name" value="ABC1 FAMILY PROTEIN"/>
    <property type="match status" value="1"/>
</dbReference>
<feature type="compositionally biased region" description="Basic and acidic residues" evidence="2">
    <location>
        <begin position="584"/>
        <end position="599"/>
    </location>
</feature>
<keyword evidence="5" id="KW-1185">Reference proteome</keyword>
<comment type="similarity">
    <text evidence="1">Belongs to the protein kinase superfamily. ADCK protein kinase family.</text>
</comment>
<proteinExistence type="inferred from homology"/>
<feature type="region of interest" description="Disordered" evidence="2">
    <location>
        <begin position="578"/>
        <end position="599"/>
    </location>
</feature>
<dbReference type="SUPFAM" id="SSF56112">
    <property type="entry name" value="Protein kinase-like (PK-like)"/>
    <property type="match status" value="1"/>
</dbReference>
<dbReference type="CDD" id="cd13969">
    <property type="entry name" value="ADCK1-like"/>
    <property type="match status" value="1"/>
</dbReference>
<organism evidence="4 5">
    <name type="scientific">Apatococcus fuscideae</name>
    <dbReference type="NCBI Taxonomy" id="2026836"/>
    <lineage>
        <taxon>Eukaryota</taxon>
        <taxon>Viridiplantae</taxon>
        <taxon>Chlorophyta</taxon>
        <taxon>core chlorophytes</taxon>
        <taxon>Trebouxiophyceae</taxon>
        <taxon>Chlorellales</taxon>
        <taxon>Chlorellaceae</taxon>
        <taxon>Apatococcus</taxon>
    </lineage>
</organism>
<dbReference type="InterPro" id="IPR045307">
    <property type="entry name" value="ADCK1_dom"/>
</dbReference>
<dbReference type="InterPro" id="IPR051130">
    <property type="entry name" value="Mito_struct-func_regulator"/>
</dbReference>
<dbReference type="InterPro" id="IPR004147">
    <property type="entry name" value="ABC1_dom"/>
</dbReference>
<dbReference type="EMBL" id="JALJOV010001303">
    <property type="protein sequence ID" value="KAK9850100.1"/>
    <property type="molecule type" value="Genomic_DNA"/>
</dbReference>
<evidence type="ECO:0000313" key="4">
    <source>
        <dbReference type="EMBL" id="KAK9850100.1"/>
    </source>
</evidence>
<feature type="region of interest" description="Disordered" evidence="2">
    <location>
        <begin position="520"/>
        <end position="558"/>
    </location>
</feature>
<accession>A0AAW1SPH5</accession>
<reference evidence="4 5" key="1">
    <citation type="journal article" date="2024" name="Nat. Commun.">
        <title>Phylogenomics reveals the evolutionary origins of lichenization in chlorophyte algae.</title>
        <authorList>
            <person name="Puginier C."/>
            <person name="Libourel C."/>
            <person name="Otte J."/>
            <person name="Skaloud P."/>
            <person name="Haon M."/>
            <person name="Grisel S."/>
            <person name="Petersen M."/>
            <person name="Berrin J.G."/>
            <person name="Delaux P.M."/>
            <person name="Dal Grande F."/>
            <person name="Keller J."/>
        </authorList>
    </citation>
    <scope>NUCLEOTIDE SEQUENCE [LARGE SCALE GENOMIC DNA]</scope>
    <source>
        <strain evidence="4 5">SAG 2523</strain>
    </source>
</reference>
<evidence type="ECO:0000256" key="2">
    <source>
        <dbReference type="SAM" id="MobiDB-lite"/>
    </source>
</evidence>
<protein>
    <recommendedName>
        <fullName evidence="3">ABC1 atypical kinase-like domain-containing protein</fullName>
    </recommendedName>
</protein>
<dbReference type="Pfam" id="PF03109">
    <property type="entry name" value="ABC1"/>
    <property type="match status" value="1"/>
</dbReference>
<dbReference type="PANTHER" id="PTHR43173:SF28">
    <property type="entry name" value="AARF DOMAIN CONTAINING KINASE 5"/>
    <property type="match status" value="1"/>
</dbReference>
<dbReference type="Proteomes" id="UP001485043">
    <property type="component" value="Unassembled WGS sequence"/>
</dbReference>